<dbReference type="RefSeq" id="WP_143075593.1">
    <property type="nucleotide sequence ID" value="NZ_FORX01000009.1"/>
</dbReference>
<gene>
    <name evidence="1" type="ORF">SAMN04488082_10937</name>
</gene>
<sequence>MAKHVAQEESEAAKVLGELATRVESDKVDEFTLSRLEKLAASSKDRDWINYIYVMGAISAIRNDVDAVRKYYTQALDVEGNTFKTRFNFAQSLALVGKFAEAYVQAKAAETISPTSEHITGLMKNISAKMLDEMWKDMKEDTEEDLTRMCMMNFAAGEK</sequence>
<protein>
    <submittedName>
        <fullName evidence="1">Uncharacterized protein</fullName>
    </submittedName>
</protein>
<evidence type="ECO:0000313" key="1">
    <source>
        <dbReference type="EMBL" id="SFJ89616.1"/>
    </source>
</evidence>
<organism evidence="1 2">
    <name type="scientific">Desulfomicrobium apsheronum</name>
    <dbReference type="NCBI Taxonomy" id="52560"/>
    <lineage>
        <taxon>Bacteria</taxon>
        <taxon>Pseudomonadati</taxon>
        <taxon>Thermodesulfobacteriota</taxon>
        <taxon>Desulfovibrionia</taxon>
        <taxon>Desulfovibrionales</taxon>
        <taxon>Desulfomicrobiaceae</taxon>
        <taxon>Desulfomicrobium</taxon>
    </lineage>
</organism>
<dbReference type="Proteomes" id="UP000198635">
    <property type="component" value="Unassembled WGS sequence"/>
</dbReference>
<dbReference type="Gene3D" id="1.25.40.10">
    <property type="entry name" value="Tetratricopeptide repeat domain"/>
    <property type="match status" value="1"/>
</dbReference>
<dbReference type="AlphaFoldDB" id="A0A1I3V5I1"/>
<dbReference type="InterPro" id="IPR011990">
    <property type="entry name" value="TPR-like_helical_dom_sf"/>
</dbReference>
<keyword evidence="2" id="KW-1185">Reference proteome</keyword>
<dbReference type="OrthoDB" id="9807628at2"/>
<evidence type="ECO:0000313" key="2">
    <source>
        <dbReference type="Proteomes" id="UP000198635"/>
    </source>
</evidence>
<proteinExistence type="predicted"/>
<reference evidence="2" key="1">
    <citation type="submission" date="2016-10" db="EMBL/GenBank/DDBJ databases">
        <authorList>
            <person name="Varghese N."/>
            <person name="Submissions S."/>
        </authorList>
    </citation>
    <scope>NUCLEOTIDE SEQUENCE [LARGE SCALE GENOMIC DNA]</scope>
    <source>
        <strain evidence="2">DSM 5918</strain>
    </source>
</reference>
<accession>A0A1I3V5I1</accession>
<dbReference type="EMBL" id="FORX01000009">
    <property type="protein sequence ID" value="SFJ89616.1"/>
    <property type="molecule type" value="Genomic_DNA"/>
</dbReference>
<name>A0A1I3V5I1_9BACT</name>
<dbReference type="SUPFAM" id="SSF48452">
    <property type="entry name" value="TPR-like"/>
    <property type="match status" value="1"/>
</dbReference>